<dbReference type="InterPro" id="IPR001640">
    <property type="entry name" value="Lgt"/>
</dbReference>
<dbReference type="GO" id="GO:0005886">
    <property type="term" value="C:plasma membrane"/>
    <property type="evidence" value="ECO:0007669"/>
    <property type="project" value="UniProtKB-SubCell"/>
</dbReference>
<comment type="subcellular location">
    <subcellularLocation>
        <location evidence="7">Cell membrane</location>
        <topology evidence="7">Multi-pass membrane protein</topology>
    </subcellularLocation>
</comment>
<evidence type="ECO:0000256" key="4">
    <source>
        <dbReference type="ARBA" id="ARBA00022692"/>
    </source>
</evidence>
<accession>A0A370DPH2</accession>
<feature type="transmembrane region" description="Helical" evidence="7">
    <location>
        <begin position="125"/>
        <end position="144"/>
    </location>
</feature>
<dbReference type="Pfam" id="PF01790">
    <property type="entry name" value="LGT"/>
    <property type="match status" value="1"/>
</dbReference>
<comment type="caution">
    <text evidence="8">The sequence shown here is derived from an EMBL/GenBank/DDBJ whole genome shotgun (WGS) entry which is preliminary data.</text>
</comment>
<dbReference type="PROSITE" id="PS01311">
    <property type="entry name" value="LGT"/>
    <property type="match status" value="1"/>
</dbReference>
<dbReference type="UniPathway" id="UPA00664"/>
<dbReference type="GO" id="GO:0008961">
    <property type="term" value="F:phosphatidylglycerol-prolipoprotein diacylglyceryl transferase activity"/>
    <property type="evidence" value="ECO:0007669"/>
    <property type="project" value="UniProtKB-UniRule"/>
</dbReference>
<feature type="transmembrane region" description="Helical" evidence="7">
    <location>
        <begin position="96"/>
        <end position="113"/>
    </location>
</feature>
<gene>
    <name evidence="7" type="primary">lgt</name>
    <name evidence="8" type="ORF">DIZ78_07645</name>
</gene>
<dbReference type="HAMAP" id="MF_01147">
    <property type="entry name" value="Lgt"/>
    <property type="match status" value="1"/>
</dbReference>
<evidence type="ECO:0000256" key="3">
    <source>
        <dbReference type="ARBA" id="ARBA00022679"/>
    </source>
</evidence>
<feature type="binding site" evidence="7">
    <location>
        <position position="139"/>
    </location>
    <ligand>
        <name>a 1,2-diacyl-sn-glycero-3-phospho-(1'-sn-glycerol)</name>
        <dbReference type="ChEBI" id="CHEBI:64716"/>
    </ligand>
</feature>
<dbReference type="Proteomes" id="UP000254771">
    <property type="component" value="Unassembled WGS sequence"/>
</dbReference>
<evidence type="ECO:0000313" key="8">
    <source>
        <dbReference type="EMBL" id="RDH86758.1"/>
    </source>
</evidence>
<comment type="similarity">
    <text evidence="1 7">Belongs to the Lgt family.</text>
</comment>
<feature type="transmembrane region" description="Helical" evidence="7">
    <location>
        <begin position="19"/>
        <end position="36"/>
    </location>
</feature>
<dbReference type="EMBL" id="QFXE01000008">
    <property type="protein sequence ID" value="RDH86758.1"/>
    <property type="molecule type" value="Genomic_DNA"/>
</dbReference>
<keyword evidence="9" id="KW-1185">Reference proteome</keyword>
<evidence type="ECO:0000256" key="5">
    <source>
        <dbReference type="ARBA" id="ARBA00022989"/>
    </source>
</evidence>
<protein>
    <recommendedName>
        <fullName evidence="7">Phosphatidylglycerol--prolipoprotein diacylglyceryl transferase</fullName>
        <ecNumber evidence="7">2.5.1.145</ecNumber>
    </recommendedName>
</protein>
<dbReference type="PANTHER" id="PTHR30589:SF0">
    <property type="entry name" value="PHOSPHATIDYLGLYCEROL--PROLIPOPROTEIN DIACYLGLYCERYL TRANSFERASE"/>
    <property type="match status" value="1"/>
</dbReference>
<name>A0A370DPH2_9GAMM</name>
<keyword evidence="3 7" id="KW-0808">Transferase</keyword>
<feature type="transmembrane region" description="Helical" evidence="7">
    <location>
        <begin position="190"/>
        <end position="208"/>
    </location>
</feature>
<comment type="pathway">
    <text evidence="7">Protein modification; lipoprotein biosynthesis (diacylglyceryl transfer).</text>
</comment>
<proteinExistence type="inferred from homology"/>
<dbReference type="PANTHER" id="PTHR30589">
    <property type="entry name" value="PROLIPOPROTEIN DIACYLGLYCERYL TRANSFERASE"/>
    <property type="match status" value="1"/>
</dbReference>
<evidence type="ECO:0000256" key="2">
    <source>
        <dbReference type="ARBA" id="ARBA00022475"/>
    </source>
</evidence>
<dbReference type="EC" id="2.5.1.145" evidence="7"/>
<evidence type="ECO:0000256" key="7">
    <source>
        <dbReference type="HAMAP-Rule" id="MF_01147"/>
    </source>
</evidence>
<evidence type="ECO:0000256" key="1">
    <source>
        <dbReference type="ARBA" id="ARBA00007150"/>
    </source>
</evidence>
<feature type="transmembrane region" description="Helical" evidence="7">
    <location>
        <begin position="56"/>
        <end position="76"/>
    </location>
</feature>
<organism evidence="8 9">
    <name type="scientific">endosymbiont of Escarpia spicata</name>
    <dbReference type="NCBI Taxonomy" id="2200908"/>
    <lineage>
        <taxon>Bacteria</taxon>
        <taxon>Pseudomonadati</taxon>
        <taxon>Pseudomonadota</taxon>
        <taxon>Gammaproteobacteria</taxon>
        <taxon>sulfur-oxidizing symbionts</taxon>
    </lineage>
</organism>
<keyword evidence="6 7" id="KW-0472">Membrane</keyword>
<reference evidence="8 9" key="1">
    <citation type="journal article" date="2018" name="ISME J.">
        <title>Endosymbiont genomes yield clues of tubeworm success.</title>
        <authorList>
            <person name="Li Y."/>
            <person name="Liles M.R."/>
            <person name="Halanych K.M."/>
        </authorList>
    </citation>
    <scope>NUCLEOTIDE SEQUENCE [LARGE SCALE GENOMIC DNA]</scope>
    <source>
        <strain evidence="8">A1462</strain>
    </source>
</reference>
<sequence length="287" mass="32046">MLTYPDIDPVLIALGPLKIHWYGVMYLVGFWCGWWLGRVRAKKPGSGWTVTQIDDLVFYIVVGVVLGGRLGYTLFYGFPRFIEDPVTLLKVWEGGMSFHGGLLGVLMAMWLFGRKYGRTFFEATDFIAPLIPIGLGAGRVGNFINGELWGGVTRLPWGMQVPCVEAGDLCSRAGVAVDGIHSLPVHPNQLYEVLLEGVVLFLVLWIFSARGRPRMAVSGLFLLCYGVFRFGVEFVRMPDAHFGYLAFDWVTMGQLLSLPMILFGILLLILAYRNRSAMDEGRHETVS</sequence>
<keyword evidence="2 7" id="KW-1003">Cell membrane</keyword>
<keyword evidence="4 7" id="KW-0812">Transmembrane</keyword>
<dbReference type="AlphaFoldDB" id="A0A370DPH2"/>
<keyword evidence="5 7" id="KW-1133">Transmembrane helix</keyword>
<dbReference type="GO" id="GO:0042158">
    <property type="term" value="P:lipoprotein biosynthetic process"/>
    <property type="evidence" value="ECO:0007669"/>
    <property type="project" value="UniProtKB-UniRule"/>
</dbReference>
<dbReference type="NCBIfam" id="TIGR00544">
    <property type="entry name" value="lgt"/>
    <property type="match status" value="1"/>
</dbReference>
<comment type="catalytic activity">
    <reaction evidence="7">
        <text>L-cysteinyl-[prolipoprotein] + a 1,2-diacyl-sn-glycero-3-phospho-(1'-sn-glycerol) = an S-1,2-diacyl-sn-glyceryl-L-cysteinyl-[prolipoprotein] + sn-glycerol 1-phosphate + H(+)</text>
        <dbReference type="Rhea" id="RHEA:56712"/>
        <dbReference type="Rhea" id="RHEA-COMP:14679"/>
        <dbReference type="Rhea" id="RHEA-COMP:14680"/>
        <dbReference type="ChEBI" id="CHEBI:15378"/>
        <dbReference type="ChEBI" id="CHEBI:29950"/>
        <dbReference type="ChEBI" id="CHEBI:57685"/>
        <dbReference type="ChEBI" id="CHEBI:64716"/>
        <dbReference type="ChEBI" id="CHEBI:140658"/>
        <dbReference type="EC" id="2.5.1.145"/>
    </reaction>
</comment>
<comment type="function">
    <text evidence="7">Catalyzes the transfer of the diacylglyceryl group from phosphatidylglycerol to the sulfhydryl group of the N-terminal cysteine of a prolipoprotein, the first step in the formation of mature lipoproteins.</text>
</comment>
<evidence type="ECO:0000313" key="9">
    <source>
        <dbReference type="Proteomes" id="UP000254771"/>
    </source>
</evidence>
<feature type="transmembrane region" description="Helical" evidence="7">
    <location>
        <begin position="252"/>
        <end position="272"/>
    </location>
</feature>
<evidence type="ECO:0000256" key="6">
    <source>
        <dbReference type="ARBA" id="ARBA00023136"/>
    </source>
</evidence>
<feature type="transmembrane region" description="Helical" evidence="7">
    <location>
        <begin position="215"/>
        <end position="232"/>
    </location>
</feature>